<feature type="disulfide bond" evidence="4">
    <location>
        <begin position="579"/>
        <end position="588"/>
    </location>
</feature>
<dbReference type="InterPro" id="IPR000742">
    <property type="entry name" value="EGF"/>
</dbReference>
<dbReference type="Pfam" id="PF25021">
    <property type="entry name" value="TEN_NHL"/>
    <property type="match status" value="1"/>
</dbReference>
<feature type="disulfide bond" evidence="4">
    <location>
        <begin position="383"/>
        <end position="392"/>
    </location>
</feature>
<dbReference type="PANTHER" id="PTHR11219:SF70">
    <property type="entry name" value="EGF-LIKE DOMAIN-CONTAINING PROTEIN"/>
    <property type="match status" value="1"/>
</dbReference>
<feature type="disulfide bond" evidence="4">
    <location>
        <begin position="422"/>
        <end position="431"/>
    </location>
</feature>
<evidence type="ECO:0000256" key="3">
    <source>
        <dbReference type="ARBA" id="ARBA00023157"/>
    </source>
</evidence>
<dbReference type="InterPro" id="IPR051216">
    <property type="entry name" value="Teneurin"/>
</dbReference>
<comment type="caution">
    <text evidence="4">Lacks conserved residue(s) required for the propagation of feature annotation.</text>
</comment>
<feature type="domain" description="EGF-like" evidence="8">
    <location>
        <begin position="399"/>
        <end position="432"/>
    </location>
</feature>
<dbReference type="InterPro" id="IPR056822">
    <property type="entry name" value="TEN_NHL"/>
</dbReference>
<dbReference type="Pfam" id="PF07974">
    <property type="entry name" value="EGF_2"/>
    <property type="match status" value="1"/>
</dbReference>
<dbReference type="InterPro" id="IPR013111">
    <property type="entry name" value="EGF_extracell"/>
</dbReference>
<evidence type="ECO:0000256" key="4">
    <source>
        <dbReference type="PROSITE-ProRule" id="PRU00076"/>
    </source>
</evidence>
<keyword evidence="3 4" id="KW-1015">Disulfide bond</keyword>
<dbReference type="KEGG" id="ngr:NAEGRDRAFT_46563"/>
<feature type="compositionally biased region" description="Basic residues" evidence="5">
    <location>
        <begin position="1082"/>
        <end position="1098"/>
    </location>
</feature>
<feature type="compositionally biased region" description="Polar residues" evidence="5">
    <location>
        <begin position="1060"/>
        <end position="1074"/>
    </location>
</feature>
<feature type="disulfide bond" evidence="4">
    <location>
        <begin position="500"/>
        <end position="509"/>
    </location>
</feature>
<dbReference type="PROSITE" id="PS00022">
    <property type="entry name" value="EGF_1"/>
    <property type="match status" value="6"/>
</dbReference>
<feature type="disulfide bond" evidence="4">
    <location>
        <begin position="659"/>
        <end position="668"/>
    </location>
</feature>
<dbReference type="EMBL" id="GG738851">
    <property type="protein sequence ID" value="EFC48471.1"/>
    <property type="molecule type" value="Genomic_DNA"/>
</dbReference>
<evidence type="ECO:0000256" key="7">
    <source>
        <dbReference type="SAM" id="SignalP"/>
    </source>
</evidence>
<sequence length="1196" mass="130710">MQGYTLSFILICLLVVHCVSHVVTCYDPQYKLATPISGIQQSYYAHCGSGGEIYVAHTVKSYVFVQYPNGTSVGLAGQFNSRGYSGDGGLAINAKLNSPMGLGFSKDGDTFFTENINNIVRKVDKNGIISTYGSAFSPVSLTMSETDDVLVGTDYSIKQIFKNGTNVRIAGASYGYGGDGSLAKDCKITSPRGITAAIGSIYFADAFNHRIRKIDKDGIVTTIAGTGTLGFSGDGGLAVNAQLYTPAGLDVLPTGVVFIADVNNHRIRRVSKDGIITTVAGTGTSGTSGDGSLATLGRIYGPSSISICPTNGEIIFATQSEIRKLIPFCDRFSSFNVSTHTCECWSGYHGAYCNSFECYNIPSNQSNVCSAHGQCSSRNNCTCEEGYYGNQCEMYECYGIKKNSSSVCSSRGVCTSPNYCSCSGGYYGNRCEMHACFGVEKNSSSVCSSRGSCASPNNCTCMKGYYGVSCQNFDCFGVKFDNSSVCSSHGRCASANNCTCHDGYYGNQCEMYDCFGIKKNSSSVCSSRGVCTSPNNCSCINSAYYGNQCESFDCFGVKFDNSSVCSSHGRCASANNCTCHDGYYGDQCEMFDCFGIKKNSSQVCSSRGNCLAPNQCSCREVEGYFGENCQLFKCKEILHNHSSVCSQNGKCIDVDECKCNEGYSGKNCEFTTCFGIEQYSTHVCNEGNGTCLSFDTCKCNNISKWMGESCNVTFCFDKLSNDSTVCNSQGECENFNTCKCMKGIVGEQCQYRYLTNSSMLLQFNASVDYVQFITSSLSFSIVQDNFLGYFNSSEQIELVIAYYIDDQFLSFHQFPLLSSNFTTSIPIGVTVGKLTALSYLIFKNQTIISDSVQTTSPISIHKYSNPSRTIVVSIPSTSEGRNDFAKEELMSGGAIAAAVVVPIVVVSILALIIILIVILVVVLMKRKSKARQPSNLKMWKWWKLPSPSSSDKSSNSIGGINSSGSSSTNNQVTAVPTERKKKSSDGLVRKLCCLCENEKGHPNGFLVATDQIKRLPSNLSFMVSDKHLDYLKKQRQAKNICCDQCWETKIQPIIGEFPSDPSSSNVNLISNNYSEENDNRRKITSPKSKQKTPKKKKSVLLPPPEATSFDQVFDRSIPERKKFLSQHVHPVLLNDICKGNKEAYQTLLEDLSLSPHFLIQNYRLESLLKPVRNVNRKITKSHITRYILKKRNENGK</sequence>
<feature type="compositionally biased region" description="Low complexity" evidence="5">
    <location>
        <begin position="945"/>
        <end position="967"/>
    </location>
</feature>
<keyword evidence="7" id="KW-0732">Signal</keyword>
<dbReference type="InParanoid" id="D2V480"/>
<gene>
    <name evidence="9" type="ORF">NAEGRDRAFT_46563</name>
</gene>
<feature type="region of interest" description="Disordered" evidence="5">
    <location>
        <begin position="945"/>
        <end position="981"/>
    </location>
</feature>
<dbReference type="PROSITE" id="PS50026">
    <property type="entry name" value="EGF_3"/>
    <property type="match status" value="5"/>
</dbReference>
<keyword evidence="1 4" id="KW-0245">EGF-like domain</keyword>
<feature type="domain" description="EGF-like" evidence="8">
    <location>
        <begin position="550"/>
        <end position="589"/>
    </location>
</feature>
<evidence type="ECO:0000313" key="9">
    <source>
        <dbReference type="EMBL" id="EFC48471.1"/>
    </source>
</evidence>
<evidence type="ECO:0000256" key="1">
    <source>
        <dbReference type="ARBA" id="ARBA00022536"/>
    </source>
</evidence>
<dbReference type="SMART" id="SM00181">
    <property type="entry name" value="EGF"/>
    <property type="match status" value="9"/>
</dbReference>
<feature type="chain" id="PRO_5003038312" evidence="7">
    <location>
        <begin position="26"/>
        <end position="1196"/>
    </location>
</feature>
<dbReference type="RefSeq" id="XP_002681215.1">
    <property type="nucleotide sequence ID" value="XM_002681169.1"/>
</dbReference>
<evidence type="ECO:0000313" key="10">
    <source>
        <dbReference type="Proteomes" id="UP000006671"/>
    </source>
</evidence>
<evidence type="ECO:0000256" key="6">
    <source>
        <dbReference type="SAM" id="Phobius"/>
    </source>
</evidence>
<accession>D2V480</accession>
<protein>
    <submittedName>
        <fullName evidence="9">Predicted protein</fullName>
    </submittedName>
</protein>
<reference evidence="9 10" key="1">
    <citation type="journal article" date="2010" name="Cell">
        <title>The genome of Naegleria gruberi illuminates early eukaryotic versatility.</title>
        <authorList>
            <person name="Fritz-Laylin L.K."/>
            <person name="Prochnik S.E."/>
            <person name="Ginger M.L."/>
            <person name="Dacks J.B."/>
            <person name="Carpenter M.L."/>
            <person name="Field M.C."/>
            <person name="Kuo A."/>
            <person name="Paredez A."/>
            <person name="Chapman J."/>
            <person name="Pham J."/>
            <person name="Shu S."/>
            <person name="Neupane R."/>
            <person name="Cipriano M."/>
            <person name="Mancuso J."/>
            <person name="Tu H."/>
            <person name="Salamov A."/>
            <person name="Lindquist E."/>
            <person name="Shapiro H."/>
            <person name="Lucas S."/>
            <person name="Grigoriev I.V."/>
            <person name="Cande W.Z."/>
            <person name="Fulton C."/>
            <person name="Rokhsar D.S."/>
            <person name="Dawson S.C."/>
        </authorList>
    </citation>
    <scope>NUCLEOTIDE SEQUENCE [LARGE SCALE GENOMIC DNA]</scope>
    <source>
        <strain evidence="9 10">NEG-M</strain>
    </source>
</reference>
<dbReference type="Gene3D" id="2.120.10.30">
    <property type="entry name" value="TolB, C-terminal domain"/>
    <property type="match status" value="3"/>
</dbReference>
<dbReference type="AlphaFoldDB" id="D2V480"/>
<feature type="domain" description="EGF-like" evidence="8">
    <location>
        <begin position="360"/>
        <end position="393"/>
    </location>
</feature>
<dbReference type="PROSITE" id="PS01186">
    <property type="entry name" value="EGF_2"/>
    <property type="match status" value="5"/>
</dbReference>
<dbReference type="OrthoDB" id="6082174at2759"/>
<name>D2V480_NAEGR</name>
<feature type="domain" description="EGF-like" evidence="8">
    <location>
        <begin position="637"/>
        <end position="669"/>
    </location>
</feature>
<dbReference type="InterPro" id="IPR001258">
    <property type="entry name" value="NHL_repeat"/>
</dbReference>
<dbReference type="eggNOG" id="KOG1225">
    <property type="taxonomic scope" value="Eukaryota"/>
</dbReference>
<evidence type="ECO:0000256" key="2">
    <source>
        <dbReference type="ARBA" id="ARBA00022737"/>
    </source>
</evidence>
<feature type="signal peptide" evidence="7">
    <location>
        <begin position="1"/>
        <end position="25"/>
    </location>
</feature>
<dbReference type="Pfam" id="PF01436">
    <property type="entry name" value="NHL"/>
    <property type="match status" value="1"/>
</dbReference>
<dbReference type="eggNOG" id="KOG4659">
    <property type="taxonomic scope" value="Eukaryota"/>
</dbReference>
<keyword evidence="6" id="KW-1133">Transmembrane helix</keyword>
<evidence type="ECO:0000256" key="5">
    <source>
        <dbReference type="SAM" id="MobiDB-lite"/>
    </source>
</evidence>
<dbReference type="InterPro" id="IPR011042">
    <property type="entry name" value="6-blade_b-propeller_TolB-like"/>
</dbReference>
<dbReference type="VEuPathDB" id="AmoebaDB:NAEGRDRAFT_46563"/>
<dbReference type="GeneID" id="8862094"/>
<keyword evidence="10" id="KW-1185">Reference proteome</keyword>
<dbReference type="SUPFAM" id="SSF101898">
    <property type="entry name" value="NHL repeat"/>
    <property type="match status" value="1"/>
</dbReference>
<keyword evidence="6" id="KW-0812">Transmembrane</keyword>
<keyword evidence="6" id="KW-0472">Membrane</keyword>
<dbReference type="PANTHER" id="PTHR11219">
    <property type="entry name" value="TENEURIN AND N-ACETYLGLUCOSAMINE-1-PHOSPHODIESTER ALPHA-N-ACETYLGLUCOSAMINIDASE"/>
    <property type="match status" value="1"/>
</dbReference>
<dbReference type="Gene3D" id="2.10.25.10">
    <property type="entry name" value="Laminin"/>
    <property type="match status" value="6"/>
</dbReference>
<keyword evidence="2" id="KW-0677">Repeat</keyword>
<evidence type="ECO:0000259" key="8">
    <source>
        <dbReference type="PROSITE" id="PS50026"/>
    </source>
</evidence>
<proteinExistence type="predicted"/>
<organism evidence="10">
    <name type="scientific">Naegleria gruberi</name>
    <name type="common">Amoeba</name>
    <dbReference type="NCBI Taxonomy" id="5762"/>
    <lineage>
        <taxon>Eukaryota</taxon>
        <taxon>Discoba</taxon>
        <taxon>Heterolobosea</taxon>
        <taxon>Tetramitia</taxon>
        <taxon>Eutetramitia</taxon>
        <taxon>Vahlkampfiidae</taxon>
        <taxon>Naegleria</taxon>
    </lineage>
</organism>
<dbReference type="STRING" id="5762.D2V480"/>
<feature type="region of interest" description="Disordered" evidence="5">
    <location>
        <begin position="1057"/>
        <end position="1103"/>
    </location>
</feature>
<feature type="transmembrane region" description="Helical" evidence="6">
    <location>
        <begin position="894"/>
        <end position="923"/>
    </location>
</feature>
<feature type="domain" description="EGF-like" evidence="8">
    <location>
        <begin position="471"/>
        <end position="510"/>
    </location>
</feature>
<dbReference type="Proteomes" id="UP000006671">
    <property type="component" value="Unassembled WGS sequence"/>
</dbReference>